<dbReference type="AlphaFoldDB" id="A0A519BH34"/>
<sequence length="234" mass="27629">MAKKKKSIERFARELIKECVLCENYELDSCKGTNSDRYEGGYNCTEFNLKLATCRKDYKKKGENNMNEKEKSNTVVVSLQASPRTIKIKGLTPKQYHLINDYVEFKIIKNKEIREINYSDVLFTIIMDVIDTDMKNKEFAEEFEKYTVKKADSELIWDLSEINNNKEDLKMQGISDIVDVETNEEFKTLIKEQCVVNELEFTEEDFKELCKYFKLRLEMVANEIDIEDFFDVEI</sequence>
<accession>A0A519BH34</accession>
<proteinExistence type="predicted"/>
<evidence type="ECO:0000313" key="2">
    <source>
        <dbReference type="Proteomes" id="UP000316562"/>
    </source>
</evidence>
<name>A0A519BH34_ACIG2</name>
<comment type="caution">
    <text evidence="1">The sequence shown here is derived from an EMBL/GenBank/DDBJ whole genome shotgun (WGS) entry which is preliminary data.</text>
</comment>
<gene>
    <name evidence="1" type="ORF">EVJ46_06130</name>
</gene>
<reference evidence="1 2" key="1">
    <citation type="journal article" date="2019" name="ISME J.">
        <title>Insights into ecological role of a new deltaproteobacterial order Candidatus Acidulodesulfobacterales by metagenomics and metatranscriptomics.</title>
        <authorList>
            <person name="Tan S."/>
            <person name="Liu J."/>
            <person name="Fang Y."/>
            <person name="Hedlund B.P."/>
            <person name="Lian Z.H."/>
            <person name="Huang L.Y."/>
            <person name="Li J.T."/>
            <person name="Huang L.N."/>
            <person name="Li W.J."/>
            <person name="Jiang H.C."/>
            <person name="Dong H.L."/>
            <person name="Shu W.S."/>
        </authorList>
    </citation>
    <scope>NUCLEOTIDE SEQUENCE [LARGE SCALE GENOMIC DNA]</scope>
    <source>
        <strain evidence="1">AP2</strain>
    </source>
</reference>
<protein>
    <submittedName>
        <fullName evidence="1">Uncharacterized protein</fullName>
    </submittedName>
</protein>
<organism evidence="1 2">
    <name type="scientific">Acididesulfobacter guangdongensis</name>
    <dbReference type="NCBI Taxonomy" id="2597225"/>
    <lineage>
        <taxon>Bacteria</taxon>
        <taxon>Deltaproteobacteria</taxon>
        <taxon>Candidatus Acidulodesulfobacterales</taxon>
        <taxon>Candidatus Acididesulfobacter</taxon>
    </lineage>
</organism>
<dbReference type="Proteomes" id="UP000316562">
    <property type="component" value="Unassembled WGS sequence"/>
</dbReference>
<dbReference type="EMBL" id="SGBC01000002">
    <property type="protein sequence ID" value="RZD16583.1"/>
    <property type="molecule type" value="Genomic_DNA"/>
</dbReference>
<evidence type="ECO:0000313" key="1">
    <source>
        <dbReference type="EMBL" id="RZD16583.1"/>
    </source>
</evidence>